<name>A0A1M6CTG5_9FIRM</name>
<protein>
    <submittedName>
        <fullName evidence="4">16S rRNA (Guanine(966)-N(2))-methyltransferase RsmD</fullName>
    </submittedName>
</protein>
<dbReference type="GO" id="GO:0031167">
    <property type="term" value="P:rRNA methylation"/>
    <property type="evidence" value="ECO:0007669"/>
    <property type="project" value="InterPro"/>
</dbReference>
<organism evidence="4 5">
    <name type="scientific">Propionispora hippei DSM 15287</name>
    <dbReference type="NCBI Taxonomy" id="1123003"/>
    <lineage>
        <taxon>Bacteria</taxon>
        <taxon>Bacillati</taxon>
        <taxon>Bacillota</taxon>
        <taxon>Negativicutes</taxon>
        <taxon>Selenomonadales</taxon>
        <taxon>Sporomusaceae</taxon>
        <taxon>Propionispora</taxon>
    </lineage>
</organism>
<dbReference type="InterPro" id="IPR004398">
    <property type="entry name" value="RNA_MeTrfase_RsmD"/>
</dbReference>
<evidence type="ECO:0000256" key="1">
    <source>
        <dbReference type="ARBA" id="ARBA00022603"/>
    </source>
</evidence>
<evidence type="ECO:0000313" key="5">
    <source>
        <dbReference type="Proteomes" id="UP000322917"/>
    </source>
</evidence>
<reference evidence="4 5" key="1">
    <citation type="submission" date="2016-11" db="EMBL/GenBank/DDBJ databases">
        <authorList>
            <person name="Varghese N."/>
            <person name="Submissions S."/>
        </authorList>
    </citation>
    <scope>NUCLEOTIDE SEQUENCE [LARGE SCALE GENOMIC DNA]</scope>
    <source>
        <strain evidence="4 5">DSM 15287</strain>
    </source>
</reference>
<dbReference type="PANTHER" id="PTHR43542:SF1">
    <property type="entry name" value="METHYLTRANSFERASE"/>
    <property type="match status" value="1"/>
</dbReference>
<dbReference type="NCBIfam" id="TIGR00095">
    <property type="entry name" value="16S rRNA (guanine(966)-N(2))-methyltransferase RsmD"/>
    <property type="match status" value="1"/>
</dbReference>
<dbReference type="PIRSF" id="PIRSF004553">
    <property type="entry name" value="CHP00095"/>
    <property type="match status" value="1"/>
</dbReference>
<keyword evidence="1 4" id="KW-0489">Methyltransferase</keyword>
<dbReference type="GO" id="GO:0003676">
    <property type="term" value="F:nucleic acid binding"/>
    <property type="evidence" value="ECO:0007669"/>
    <property type="project" value="InterPro"/>
</dbReference>
<dbReference type="PROSITE" id="PS00092">
    <property type="entry name" value="N6_MTASE"/>
    <property type="match status" value="1"/>
</dbReference>
<dbReference type="CDD" id="cd02440">
    <property type="entry name" value="AdoMet_MTases"/>
    <property type="match status" value="1"/>
</dbReference>
<dbReference type="Pfam" id="PF03602">
    <property type="entry name" value="Cons_hypoth95"/>
    <property type="match status" value="1"/>
</dbReference>
<sequence length="206" mass="22666">MRIITGSARGARLKAPRGMDTRPTADRVKESVFNILGTRVREARVLDLFAGTGNLGLEALSRGARSAVFVDSGSASVAVIRDNACHTKLLDRAVIYRKDVYKAIEAAIHNRQIFDMIFSDPPYNKGLAVATINKLDAAGILAPEGIIVIEHSCHEMLDEKWSRLRKIRSEKYGETMVSFFANQEIQQSANEPGGIHETDSHMSGQL</sequence>
<dbReference type="Proteomes" id="UP000322917">
    <property type="component" value="Unassembled WGS sequence"/>
</dbReference>
<dbReference type="AlphaFoldDB" id="A0A1M6CTG5"/>
<proteinExistence type="predicted"/>
<dbReference type="PANTHER" id="PTHR43542">
    <property type="entry name" value="METHYLTRANSFERASE"/>
    <property type="match status" value="1"/>
</dbReference>
<dbReference type="EMBL" id="FQZD01000006">
    <property type="protein sequence ID" value="SHI64084.1"/>
    <property type="molecule type" value="Genomic_DNA"/>
</dbReference>
<keyword evidence="5" id="KW-1185">Reference proteome</keyword>
<feature type="region of interest" description="Disordered" evidence="3">
    <location>
        <begin position="1"/>
        <end position="22"/>
    </location>
</feature>
<accession>A0A1M6CTG5</accession>
<gene>
    <name evidence="4" type="ORF">SAMN02745170_00729</name>
</gene>
<dbReference type="SUPFAM" id="SSF53335">
    <property type="entry name" value="S-adenosyl-L-methionine-dependent methyltransferases"/>
    <property type="match status" value="1"/>
</dbReference>
<keyword evidence="2 4" id="KW-0808">Transferase</keyword>
<evidence type="ECO:0000313" key="4">
    <source>
        <dbReference type="EMBL" id="SHI64084.1"/>
    </source>
</evidence>
<evidence type="ECO:0000256" key="3">
    <source>
        <dbReference type="SAM" id="MobiDB-lite"/>
    </source>
</evidence>
<dbReference type="GO" id="GO:0008168">
    <property type="term" value="F:methyltransferase activity"/>
    <property type="evidence" value="ECO:0007669"/>
    <property type="project" value="UniProtKB-KW"/>
</dbReference>
<evidence type="ECO:0000256" key="2">
    <source>
        <dbReference type="ARBA" id="ARBA00022679"/>
    </source>
</evidence>
<dbReference type="InterPro" id="IPR002052">
    <property type="entry name" value="DNA_methylase_N6_adenine_CS"/>
</dbReference>
<dbReference type="Gene3D" id="3.40.50.150">
    <property type="entry name" value="Vaccinia Virus protein VP39"/>
    <property type="match status" value="1"/>
</dbReference>
<dbReference type="RefSeq" id="WP_149733605.1">
    <property type="nucleotide sequence ID" value="NZ_FQZD01000006.1"/>
</dbReference>
<dbReference type="InterPro" id="IPR029063">
    <property type="entry name" value="SAM-dependent_MTases_sf"/>
</dbReference>
<dbReference type="OrthoDB" id="9803017at2"/>